<dbReference type="Pfam" id="PF04212">
    <property type="entry name" value="MIT"/>
    <property type="match status" value="1"/>
</dbReference>
<feature type="compositionally biased region" description="Polar residues" evidence="1">
    <location>
        <begin position="128"/>
        <end position="141"/>
    </location>
</feature>
<keyword evidence="4" id="KW-0808">Transferase</keyword>
<feature type="compositionally biased region" description="Polar residues" evidence="1">
    <location>
        <begin position="158"/>
        <end position="175"/>
    </location>
</feature>
<dbReference type="InterPro" id="IPR011009">
    <property type="entry name" value="Kinase-like_dom_sf"/>
</dbReference>
<evidence type="ECO:0000256" key="1">
    <source>
        <dbReference type="SAM" id="MobiDB-lite"/>
    </source>
</evidence>
<feature type="compositionally biased region" description="Polar residues" evidence="1">
    <location>
        <begin position="703"/>
        <end position="715"/>
    </location>
</feature>
<dbReference type="InterPro" id="IPR000719">
    <property type="entry name" value="Prot_kinase_dom"/>
</dbReference>
<organism evidence="4 5">
    <name type="scientific">Stylophora pistillata</name>
    <name type="common">Smooth cauliflower coral</name>
    <dbReference type="NCBI Taxonomy" id="50429"/>
    <lineage>
        <taxon>Eukaryota</taxon>
        <taxon>Metazoa</taxon>
        <taxon>Cnidaria</taxon>
        <taxon>Anthozoa</taxon>
        <taxon>Hexacorallia</taxon>
        <taxon>Scleractinia</taxon>
        <taxon>Astrocoeniina</taxon>
        <taxon>Pocilloporidae</taxon>
        <taxon>Stylophora</taxon>
    </lineage>
</organism>
<dbReference type="EMBL" id="LSMT01000315">
    <property type="protein sequence ID" value="PFX20470.1"/>
    <property type="molecule type" value="Genomic_DNA"/>
</dbReference>
<feature type="region of interest" description="Disordered" evidence="1">
    <location>
        <begin position="204"/>
        <end position="249"/>
    </location>
</feature>
<dbReference type="InterPro" id="IPR036181">
    <property type="entry name" value="MIT_dom_sf"/>
</dbReference>
<dbReference type="SUPFAM" id="SSF56112">
    <property type="entry name" value="Protein kinase-like (PK-like)"/>
    <property type="match status" value="1"/>
</dbReference>
<evidence type="ECO:0000259" key="3">
    <source>
        <dbReference type="PROSITE" id="PS50195"/>
    </source>
</evidence>
<dbReference type="Gene3D" id="3.30.200.20">
    <property type="entry name" value="Phosphorylase Kinase, domain 1"/>
    <property type="match status" value="1"/>
</dbReference>
<dbReference type="SUPFAM" id="SSF116846">
    <property type="entry name" value="MIT domain"/>
    <property type="match status" value="1"/>
</dbReference>
<evidence type="ECO:0000313" key="4">
    <source>
        <dbReference type="EMBL" id="PFX20470.1"/>
    </source>
</evidence>
<feature type="compositionally biased region" description="Acidic residues" evidence="1">
    <location>
        <begin position="204"/>
        <end position="214"/>
    </location>
</feature>
<dbReference type="PANTHER" id="PTHR15508">
    <property type="entry name" value="RIBOSOMAL PROTEIN S6 KINASE"/>
    <property type="match status" value="1"/>
</dbReference>
<dbReference type="PANTHER" id="PTHR15508:SF8">
    <property type="entry name" value="LD24550P"/>
    <property type="match status" value="1"/>
</dbReference>
<dbReference type="Gene3D" id="3.30.1520.10">
    <property type="entry name" value="Phox-like domain"/>
    <property type="match status" value="1"/>
</dbReference>
<dbReference type="AlphaFoldDB" id="A0A2B4RV92"/>
<gene>
    <name evidence="4" type="primary">RPS6KL1</name>
    <name evidence="4" type="ORF">AWC38_SpisGene15076</name>
</gene>
<dbReference type="GO" id="GO:0035091">
    <property type="term" value="F:phosphatidylinositol binding"/>
    <property type="evidence" value="ECO:0007669"/>
    <property type="project" value="InterPro"/>
</dbReference>
<dbReference type="GO" id="GO:0004672">
    <property type="term" value="F:protein kinase activity"/>
    <property type="evidence" value="ECO:0007669"/>
    <property type="project" value="InterPro"/>
</dbReference>
<dbReference type="SUPFAM" id="SSF64268">
    <property type="entry name" value="PX domain"/>
    <property type="match status" value="1"/>
</dbReference>
<dbReference type="Gene3D" id="1.10.510.10">
    <property type="entry name" value="Transferase(Phosphotransferase) domain 1"/>
    <property type="match status" value="1"/>
</dbReference>
<dbReference type="PROSITE" id="PS50011">
    <property type="entry name" value="PROTEIN_KINASE_DOM"/>
    <property type="match status" value="1"/>
</dbReference>
<dbReference type="CDD" id="cd06881">
    <property type="entry name" value="PX_SNX15_like"/>
    <property type="match status" value="1"/>
</dbReference>
<dbReference type="Pfam" id="PF00787">
    <property type="entry name" value="PX"/>
    <property type="match status" value="1"/>
</dbReference>
<dbReference type="PROSITE" id="PS50195">
    <property type="entry name" value="PX"/>
    <property type="match status" value="1"/>
</dbReference>
<dbReference type="OrthoDB" id="1278353at2759"/>
<accession>A0A2B4RV92</accession>
<dbReference type="InterPro" id="IPR051866">
    <property type="entry name" value="Intracell_Sig-Traffick_Protein"/>
</dbReference>
<dbReference type="GO" id="GO:0005524">
    <property type="term" value="F:ATP binding"/>
    <property type="evidence" value="ECO:0007669"/>
    <property type="project" value="InterPro"/>
</dbReference>
<dbReference type="SMART" id="SM00745">
    <property type="entry name" value="MIT"/>
    <property type="match status" value="1"/>
</dbReference>
<dbReference type="CDD" id="cd02677">
    <property type="entry name" value="MIT_SNX15"/>
    <property type="match status" value="1"/>
</dbReference>
<proteinExistence type="predicted"/>
<dbReference type="Pfam" id="PF00069">
    <property type="entry name" value="Pkinase"/>
    <property type="match status" value="2"/>
</dbReference>
<feature type="compositionally biased region" description="Low complexity" evidence="1">
    <location>
        <begin position="390"/>
        <end position="402"/>
    </location>
</feature>
<dbReference type="InterPro" id="IPR007330">
    <property type="entry name" value="MIT_dom"/>
</dbReference>
<evidence type="ECO:0000259" key="2">
    <source>
        <dbReference type="PROSITE" id="PS50011"/>
    </source>
</evidence>
<feature type="region of interest" description="Disordered" evidence="1">
    <location>
        <begin position="128"/>
        <end position="175"/>
    </location>
</feature>
<name>A0A2B4RV92_STYPI</name>
<dbReference type="STRING" id="50429.A0A2B4RV92"/>
<feature type="compositionally biased region" description="Polar residues" evidence="1">
    <location>
        <begin position="215"/>
        <end position="231"/>
    </location>
</feature>
<feature type="compositionally biased region" description="Basic and acidic residues" evidence="1">
    <location>
        <begin position="145"/>
        <end position="157"/>
    </location>
</feature>
<evidence type="ECO:0000313" key="5">
    <source>
        <dbReference type="Proteomes" id="UP000225706"/>
    </source>
</evidence>
<dbReference type="InterPro" id="IPR001683">
    <property type="entry name" value="PX_dom"/>
</dbReference>
<sequence length="930" mass="104347">MDDQWIRLFNVSDPRRAYAGHTLYKVTSKVFQKDFPEGATEISVWRRFSDFKKLHRELLKIYIQKHAQDKFPPFPKATFFGRFDDAVIEDRRKASLELLTFAGSIPDLFTSQTFVKFFEGAFPDNQAHNDSVASRESSLSDTEGDIFKDSSSTKESVDISCSGNTVQNSPGNNSEESSILGGVWLCKQPSLSEGLDILSSDEEEIDGLTPDDDASNGTPQALTERSNNKADQNVEDEQDEVFTHDTSESLEKEIADISHKQDRSSSTEPPQWLVRAISICSEGEDLEVLASEATEEELSFPQAFSDYSYCEEKEQSTVDDSITQEDEDQCTSSLNGPHQLEVTLDTSKSLEQGSKANNSESVVCETGMNCKTEMIPGSTSQSNNDVLPESSDSSWSPKDSNSAGTVNYRQSFTSVKRDAGNKKVVRQRTVSDLTNICIDPKESDYLYAAGHTIHKALDCEVSGNYEEAFSLYKTCVGLLLSGVQGEKDVKRREAVRRKTAQYLLKAEALYSTYLAGNDSSEKSEDSSLSQAGDLCQSDDLQKFKDLTLADLKVMGIVGKVMLVENKNTGETFVVKALCKSGQTKPNNVPQGSLHKRKKLVRRLYGKYPNIVQLYRYFETATSIYLLLEYARGGRLWDHLSCYQHNKESQDNLIRSVNRKFTNLKKSADVEHVTLDKENAAPLFQNKVTHPDREVTLSDKKNDNYGTSNERNSLPLQDSKHSSEVTQKAVEQLDATGNGNDHHILVPQSCNNEELLTENRDPRESIDTHDKQSLFVKLDEYFTSSTQSVPDEHKRIWAAELVLAVAYLHAAGIICRDLHPKNVLLDEEGHILLTYFGSWEETDHIPDKTAMNHFYCAPEIWQVDDITPAADWWSVGALLYEIITGQALSIAHPWGIKTHTELHLQNKISPEAKSLLRESVAEQMEHGIQRF</sequence>
<feature type="compositionally biased region" description="Basic and acidic residues" evidence="1">
    <location>
        <begin position="688"/>
        <end position="702"/>
    </location>
</feature>
<protein>
    <submittedName>
        <fullName evidence="4">Ribosomal protein S6 kinase-like 1</fullName>
    </submittedName>
</protein>
<feature type="domain" description="Protein kinase" evidence="2">
    <location>
        <begin position="546"/>
        <end position="930"/>
    </location>
</feature>
<dbReference type="InterPro" id="IPR036871">
    <property type="entry name" value="PX_dom_sf"/>
</dbReference>
<keyword evidence="4" id="KW-0418">Kinase</keyword>
<dbReference type="Gene3D" id="1.20.58.80">
    <property type="entry name" value="Phosphotransferase system, lactose/cellobiose-type IIA subunit"/>
    <property type="match status" value="1"/>
</dbReference>
<reference evidence="5" key="1">
    <citation type="journal article" date="2017" name="bioRxiv">
        <title>Comparative analysis of the genomes of Stylophora pistillata and Acropora digitifera provides evidence for extensive differences between species of corals.</title>
        <authorList>
            <person name="Voolstra C.R."/>
            <person name="Li Y."/>
            <person name="Liew Y.J."/>
            <person name="Baumgarten S."/>
            <person name="Zoccola D."/>
            <person name="Flot J.-F."/>
            <person name="Tambutte S."/>
            <person name="Allemand D."/>
            <person name="Aranda M."/>
        </authorList>
    </citation>
    <scope>NUCLEOTIDE SEQUENCE [LARGE SCALE GENOMIC DNA]</scope>
</reference>
<comment type="caution">
    <text evidence="4">The sequence shown here is derived from an EMBL/GenBank/DDBJ whole genome shotgun (WGS) entry which is preliminary data.</text>
</comment>
<dbReference type="SMART" id="SM00312">
    <property type="entry name" value="PX"/>
    <property type="match status" value="1"/>
</dbReference>
<feature type="region of interest" description="Disordered" evidence="1">
    <location>
        <begin position="373"/>
        <end position="408"/>
    </location>
</feature>
<feature type="region of interest" description="Disordered" evidence="1">
    <location>
        <begin position="685"/>
        <end position="722"/>
    </location>
</feature>
<keyword evidence="5" id="KW-1185">Reference proteome</keyword>
<feature type="domain" description="PX" evidence="3">
    <location>
        <begin position="1"/>
        <end position="125"/>
    </location>
</feature>
<dbReference type="Proteomes" id="UP000225706">
    <property type="component" value="Unassembled WGS sequence"/>
</dbReference>